<evidence type="ECO:0000256" key="1">
    <source>
        <dbReference type="SAM" id="Phobius"/>
    </source>
</evidence>
<dbReference type="AlphaFoldDB" id="A0A178ZLP8"/>
<keyword evidence="1" id="KW-1133">Transmembrane helix</keyword>
<dbReference type="RefSeq" id="XP_018694087.1">
    <property type="nucleotide sequence ID" value="XM_018837234.1"/>
</dbReference>
<reference evidence="2 3" key="1">
    <citation type="submission" date="2016-04" db="EMBL/GenBank/DDBJ databases">
        <title>Draft genome of Fonsecaea erecta CBS 125763.</title>
        <authorList>
            <person name="Weiss V.A."/>
            <person name="Vicente V.A."/>
            <person name="Raittz R.T."/>
            <person name="Moreno L.F."/>
            <person name="De Souza E.M."/>
            <person name="Pedrosa F.O."/>
            <person name="Steffens M.B."/>
            <person name="Faoro H."/>
            <person name="Tadra-Sfeir M.Z."/>
            <person name="Najafzadeh M.J."/>
            <person name="Felipe M.S."/>
            <person name="Teixeira M."/>
            <person name="Sun J."/>
            <person name="Xi L."/>
            <person name="Gomes R."/>
            <person name="De Azevedo C.M."/>
            <person name="Salgado C.G."/>
            <person name="Da Silva M.B."/>
            <person name="Nascimento M.F."/>
            <person name="Queiroz-Telles F."/>
            <person name="Attili D.S."/>
            <person name="Gorbushina A."/>
        </authorList>
    </citation>
    <scope>NUCLEOTIDE SEQUENCE [LARGE SCALE GENOMIC DNA]</scope>
    <source>
        <strain evidence="2 3">CBS 125763</strain>
    </source>
</reference>
<dbReference type="EMBL" id="LVYI01000004">
    <property type="protein sequence ID" value="OAP60720.1"/>
    <property type="molecule type" value="Genomic_DNA"/>
</dbReference>
<dbReference type="GO" id="GO:0000981">
    <property type="term" value="F:DNA-binding transcription factor activity, RNA polymerase II-specific"/>
    <property type="evidence" value="ECO:0007669"/>
    <property type="project" value="TreeGrafter"/>
</dbReference>
<evidence type="ECO:0008006" key="4">
    <source>
        <dbReference type="Google" id="ProtNLM"/>
    </source>
</evidence>
<dbReference type="InterPro" id="IPR052400">
    <property type="entry name" value="Zn2-C6_fungal_TF"/>
</dbReference>
<sequence length="384" mass="42449">MTSATFTLHDLRLFHHFLCFAYPPLPLANKSAWTQDVPQLSYHSEHLMSALLALAASHMSALTGVDNDQSTALWHKGRAISGLKNALNKSHHSSIEYDVMLATCYALAFQSALLPGSAVDFATFVRGCALVTGRIQDEGKQSIFNCPSYADFSPNQGASSCKLNVHSLIAGSRCQVLLTKGMASLVTAHECIAHTGTGYNLFRALESTFSGFQESPSLGYDRFRSYYGFWFKLAEPKDVFSPDAVNEAAFLLWAFFIGLQLLITMFVVEITRSEMKRDWRARLEQSNGAAKMIGMAEWLLAIEITTPTHLRKHLSWPTLVSGEVLSGLRMTTASRTLVEAKVEVLHHLESRSHNALGTLLELSASLANWTEDLLASRSGEEKQR</sequence>
<proteinExistence type="predicted"/>
<dbReference type="GeneID" id="30009890"/>
<accession>A0A178ZLP8</accession>
<dbReference type="PANTHER" id="PTHR47657">
    <property type="entry name" value="STEROL REGULATORY ELEMENT-BINDING PROTEIN ECM22"/>
    <property type="match status" value="1"/>
</dbReference>
<evidence type="ECO:0000313" key="3">
    <source>
        <dbReference type="Proteomes" id="UP000078343"/>
    </source>
</evidence>
<dbReference type="PANTHER" id="PTHR47657:SF7">
    <property type="entry name" value="STEROL REGULATORY ELEMENT-BINDING PROTEIN ECM22"/>
    <property type="match status" value="1"/>
</dbReference>
<feature type="transmembrane region" description="Helical" evidence="1">
    <location>
        <begin position="250"/>
        <end position="270"/>
    </location>
</feature>
<evidence type="ECO:0000313" key="2">
    <source>
        <dbReference type="EMBL" id="OAP60720.1"/>
    </source>
</evidence>
<keyword evidence="1" id="KW-0812">Transmembrane</keyword>
<dbReference type="STRING" id="1367422.A0A178ZLP8"/>
<dbReference type="InterPro" id="IPR021858">
    <property type="entry name" value="Fun_TF"/>
</dbReference>
<dbReference type="Proteomes" id="UP000078343">
    <property type="component" value="Unassembled WGS sequence"/>
</dbReference>
<keyword evidence="1" id="KW-0472">Membrane</keyword>
<comment type="caution">
    <text evidence="2">The sequence shown here is derived from an EMBL/GenBank/DDBJ whole genome shotgun (WGS) entry which is preliminary data.</text>
</comment>
<name>A0A178ZLP8_9EURO</name>
<dbReference type="Pfam" id="PF11951">
    <property type="entry name" value="Fungal_trans_2"/>
    <property type="match status" value="1"/>
</dbReference>
<keyword evidence="3" id="KW-1185">Reference proteome</keyword>
<dbReference type="OrthoDB" id="416217at2759"/>
<organism evidence="2 3">
    <name type="scientific">Fonsecaea erecta</name>
    <dbReference type="NCBI Taxonomy" id="1367422"/>
    <lineage>
        <taxon>Eukaryota</taxon>
        <taxon>Fungi</taxon>
        <taxon>Dikarya</taxon>
        <taxon>Ascomycota</taxon>
        <taxon>Pezizomycotina</taxon>
        <taxon>Eurotiomycetes</taxon>
        <taxon>Chaetothyriomycetidae</taxon>
        <taxon>Chaetothyriales</taxon>
        <taxon>Herpotrichiellaceae</taxon>
        <taxon>Fonsecaea</taxon>
    </lineage>
</organism>
<gene>
    <name evidence="2" type="ORF">AYL99_05722</name>
</gene>
<protein>
    <recommendedName>
        <fullName evidence="4">Transcription factor domain-containing protein</fullName>
    </recommendedName>
</protein>